<dbReference type="Proteomes" id="UP001066276">
    <property type="component" value="Chromosome 5"/>
</dbReference>
<proteinExistence type="predicted"/>
<name>A0AAV7S382_PLEWA</name>
<evidence type="ECO:0000313" key="2">
    <source>
        <dbReference type="Proteomes" id="UP001066276"/>
    </source>
</evidence>
<gene>
    <name evidence="1" type="ORF">NDU88_010415</name>
</gene>
<protein>
    <submittedName>
        <fullName evidence="1">Uncharacterized protein</fullName>
    </submittedName>
</protein>
<dbReference type="EMBL" id="JANPWB010000009">
    <property type="protein sequence ID" value="KAJ1157715.1"/>
    <property type="molecule type" value="Genomic_DNA"/>
</dbReference>
<reference evidence="1" key="1">
    <citation type="journal article" date="2022" name="bioRxiv">
        <title>Sequencing and chromosome-scale assembly of the giantPleurodeles waltlgenome.</title>
        <authorList>
            <person name="Brown T."/>
            <person name="Elewa A."/>
            <person name="Iarovenko S."/>
            <person name="Subramanian E."/>
            <person name="Araus A.J."/>
            <person name="Petzold A."/>
            <person name="Susuki M."/>
            <person name="Suzuki K.-i.T."/>
            <person name="Hayashi T."/>
            <person name="Toyoda A."/>
            <person name="Oliveira C."/>
            <person name="Osipova E."/>
            <person name="Leigh N.D."/>
            <person name="Simon A."/>
            <person name="Yun M.H."/>
        </authorList>
    </citation>
    <scope>NUCLEOTIDE SEQUENCE</scope>
    <source>
        <strain evidence="1">20211129_DDA</strain>
        <tissue evidence="1">Liver</tissue>
    </source>
</reference>
<accession>A0AAV7S382</accession>
<dbReference type="AlphaFoldDB" id="A0AAV7S382"/>
<sequence>MVLDARKPEEPISYGFAASFKNSDGALFIRLLDTVQEVVNLNCTLNVGVVDAVCHVIKAWFGLKRVMLDCSTG</sequence>
<keyword evidence="2" id="KW-1185">Reference proteome</keyword>
<organism evidence="1 2">
    <name type="scientific">Pleurodeles waltl</name>
    <name type="common">Iberian ribbed newt</name>
    <dbReference type="NCBI Taxonomy" id="8319"/>
    <lineage>
        <taxon>Eukaryota</taxon>
        <taxon>Metazoa</taxon>
        <taxon>Chordata</taxon>
        <taxon>Craniata</taxon>
        <taxon>Vertebrata</taxon>
        <taxon>Euteleostomi</taxon>
        <taxon>Amphibia</taxon>
        <taxon>Batrachia</taxon>
        <taxon>Caudata</taxon>
        <taxon>Salamandroidea</taxon>
        <taxon>Salamandridae</taxon>
        <taxon>Pleurodelinae</taxon>
        <taxon>Pleurodeles</taxon>
    </lineage>
</organism>
<evidence type="ECO:0000313" key="1">
    <source>
        <dbReference type="EMBL" id="KAJ1157715.1"/>
    </source>
</evidence>
<comment type="caution">
    <text evidence="1">The sequence shown here is derived from an EMBL/GenBank/DDBJ whole genome shotgun (WGS) entry which is preliminary data.</text>
</comment>